<name>A0A8H7NRN2_9APHY</name>
<reference evidence="2" key="2">
    <citation type="journal article" name="Front. Microbiol.">
        <title>Degradative Capacity of Two Strains of Rhodonia placenta: From Phenotype to Genotype.</title>
        <authorList>
            <person name="Kolle M."/>
            <person name="Horta M.A.C."/>
            <person name="Nowrousian M."/>
            <person name="Ohm R.A."/>
            <person name="Benz J.P."/>
            <person name="Pilgard A."/>
        </authorList>
    </citation>
    <scope>NUCLEOTIDE SEQUENCE</scope>
    <source>
        <strain evidence="2">FPRL280</strain>
    </source>
</reference>
<sequence>MLTRPRGLVSQSGCVSGAWAVPCIPALQWAVLVLTDAWLRFLLHTSQKQYWAPPRAPPLPPPTVADEFFDCSRLEHTFDTQEQIDVSPVIDNCALITLHNPSLPKKGATCRSDESSILHSGMLALRDSHLATSLPSHPDLPPQAPAFPNLSPVQSTATPQVIPQPSLGLRLERNPKPEPSDSPVVTWASSSSAISSSTPVPVARHPASGLPPSPPPPSPPRGRSSTRSSRGSPGRQSQQPSPPVGSPPSPSSPVMSSPASPPDKKTLKHLLPLRYDGKTVIECNHFISQLFIYLSRVGTASSRFLIFSFPRARTRDLCTIRSALERTSLAGTSRCHRLD</sequence>
<feature type="compositionally biased region" description="Pro residues" evidence="1">
    <location>
        <begin position="209"/>
        <end position="220"/>
    </location>
</feature>
<feature type="region of interest" description="Disordered" evidence="1">
    <location>
        <begin position="132"/>
        <end position="265"/>
    </location>
</feature>
<feature type="compositionally biased region" description="Polar residues" evidence="1">
    <location>
        <begin position="151"/>
        <end position="163"/>
    </location>
</feature>
<organism evidence="2 3">
    <name type="scientific">Rhodonia placenta</name>
    <dbReference type="NCBI Taxonomy" id="104341"/>
    <lineage>
        <taxon>Eukaryota</taxon>
        <taxon>Fungi</taxon>
        <taxon>Dikarya</taxon>
        <taxon>Basidiomycota</taxon>
        <taxon>Agaricomycotina</taxon>
        <taxon>Agaricomycetes</taxon>
        <taxon>Polyporales</taxon>
        <taxon>Adustoporiaceae</taxon>
        <taxon>Rhodonia</taxon>
    </lineage>
</organism>
<comment type="caution">
    <text evidence="2">The sequence shown here is derived from an EMBL/GenBank/DDBJ whole genome shotgun (WGS) entry which is preliminary data.</text>
</comment>
<feature type="compositionally biased region" description="Low complexity" evidence="1">
    <location>
        <begin position="188"/>
        <end position="197"/>
    </location>
</feature>
<reference evidence="2" key="1">
    <citation type="submission" date="2020-11" db="EMBL/GenBank/DDBJ databases">
        <authorList>
            <person name="Koelle M."/>
            <person name="Horta M.A.C."/>
            <person name="Nowrousian M."/>
            <person name="Ohm R.A."/>
            <person name="Benz P."/>
            <person name="Pilgard A."/>
        </authorList>
    </citation>
    <scope>NUCLEOTIDE SEQUENCE</scope>
    <source>
        <strain evidence="2">FPRL280</strain>
    </source>
</reference>
<evidence type="ECO:0000313" key="3">
    <source>
        <dbReference type="Proteomes" id="UP000639403"/>
    </source>
</evidence>
<protein>
    <submittedName>
        <fullName evidence="2">Uncharacterized protein</fullName>
    </submittedName>
</protein>
<gene>
    <name evidence="2" type="ORF">IEO21_10861</name>
</gene>
<evidence type="ECO:0000313" key="2">
    <source>
        <dbReference type="EMBL" id="KAF9797545.1"/>
    </source>
</evidence>
<accession>A0A8H7NRN2</accession>
<feature type="compositionally biased region" description="Low complexity" evidence="1">
    <location>
        <begin position="221"/>
        <end position="239"/>
    </location>
</feature>
<evidence type="ECO:0000256" key="1">
    <source>
        <dbReference type="SAM" id="MobiDB-lite"/>
    </source>
</evidence>
<feature type="compositionally biased region" description="Basic and acidic residues" evidence="1">
    <location>
        <begin position="170"/>
        <end position="179"/>
    </location>
</feature>
<dbReference type="EMBL" id="JADOXO010001176">
    <property type="protein sequence ID" value="KAF9797545.1"/>
    <property type="molecule type" value="Genomic_DNA"/>
</dbReference>
<feature type="compositionally biased region" description="Pro residues" evidence="1">
    <location>
        <begin position="240"/>
        <end position="251"/>
    </location>
</feature>
<proteinExistence type="predicted"/>
<dbReference type="Proteomes" id="UP000639403">
    <property type="component" value="Unassembled WGS sequence"/>
</dbReference>
<dbReference type="AlphaFoldDB" id="A0A8H7NRN2"/>